<evidence type="ECO:0000256" key="11">
    <source>
        <dbReference type="ARBA" id="ARBA00047508"/>
    </source>
</evidence>
<dbReference type="GO" id="GO:0003849">
    <property type="term" value="F:3-deoxy-7-phosphoheptulonate synthase activity"/>
    <property type="evidence" value="ECO:0007669"/>
    <property type="project" value="UniProtKB-EC"/>
</dbReference>
<dbReference type="GO" id="GO:0005737">
    <property type="term" value="C:cytoplasm"/>
    <property type="evidence" value="ECO:0007669"/>
    <property type="project" value="TreeGrafter"/>
</dbReference>
<sequence>MHAHFAARHAGASDCERKIGVAGGGPEQAECAREEAAFADALDRLADANLHRRLVIDASHANASRRYLNQVGVCADIAAQIAGGSIGIVGVMIESNLVEGRHDVVQGGALVYGQSITDGCLSIGITVDVLAQLAHAVRARRAARTASGDSIPQAMTAFDTVA</sequence>
<dbReference type="SUPFAM" id="SSF51569">
    <property type="entry name" value="Aldolase"/>
    <property type="match status" value="1"/>
</dbReference>
<comment type="function">
    <text evidence="1">Stereospecific condensation of phosphoenolpyruvate (PEP) and D-erythrose-4-phosphate (E4P) giving rise to 3-deoxy-D-arabino-heptulosonate-7-phosphate (DAHP).</text>
</comment>
<gene>
    <name evidence="13" type="ORF">C6P99_10475</name>
</gene>
<evidence type="ECO:0000256" key="4">
    <source>
        <dbReference type="ARBA" id="ARBA00012694"/>
    </source>
</evidence>
<dbReference type="AlphaFoldDB" id="A0AB37AYG9"/>
<dbReference type="GO" id="GO:0009073">
    <property type="term" value="P:aromatic amino acid family biosynthetic process"/>
    <property type="evidence" value="ECO:0007669"/>
    <property type="project" value="UniProtKB-KW"/>
</dbReference>
<dbReference type="PANTHER" id="PTHR21225">
    <property type="entry name" value="PHOSPHO-2-DEHYDRO-3-DEOXYHEPTONATE ALDOLASE DAHP SYNTHETASE"/>
    <property type="match status" value="1"/>
</dbReference>
<evidence type="ECO:0000256" key="6">
    <source>
        <dbReference type="ARBA" id="ARBA00022679"/>
    </source>
</evidence>
<comment type="pathway">
    <text evidence="2">Metabolic intermediate biosynthesis; chorismate biosynthesis; chorismate from D-erythrose 4-phosphate and phosphoenolpyruvate: step 1/7.</text>
</comment>
<dbReference type="InterPro" id="IPR006219">
    <property type="entry name" value="DAHP_synth_1"/>
</dbReference>
<keyword evidence="6" id="KW-0808">Transferase</keyword>
<keyword evidence="5" id="KW-0028">Amino-acid biosynthesis</keyword>
<evidence type="ECO:0000256" key="7">
    <source>
        <dbReference type="ARBA" id="ARBA00023141"/>
    </source>
</evidence>
<protein>
    <recommendedName>
        <fullName evidence="4">3-deoxy-7-phosphoheptulonate synthase</fullName>
        <ecNumber evidence="4">2.5.1.54</ecNumber>
    </recommendedName>
    <alternativeName>
        <fullName evidence="10">3-deoxy-D-arabino-heptulosonate 7-phosphate synthase</fullName>
    </alternativeName>
    <alternativeName>
        <fullName evidence="9">DAHP synthase</fullName>
    </alternativeName>
    <alternativeName>
        <fullName evidence="8">Phospho-2-keto-3-deoxyheptonate aldolase</fullName>
    </alternativeName>
</protein>
<proteinExistence type="inferred from homology"/>
<feature type="domain" description="DAHP synthetase I/KDSA" evidence="12">
    <location>
        <begin position="47"/>
        <end position="129"/>
    </location>
</feature>
<reference evidence="13 14" key="1">
    <citation type="submission" date="2018-03" db="EMBL/GenBank/DDBJ databases">
        <authorList>
            <person name="Nguyen K."/>
            <person name="Fouts D."/>
            <person name="Sutton G."/>
        </authorList>
    </citation>
    <scope>NUCLEOTIDE SEQUENCE [LARGE SCALE GENOMIC DNA]</scope>
    <source>
        <strain evidence="13 14">AU14328</strain>
    </source>
</reference>
<organism evidence="13 14">
    <name type="scientific">Burkholderia multivorans</name>
    <dbReference type="NCBI Taxonomy" id="87883"/>
    <lineage>
        <taxon>Bacteria</taxon>
        <taxon>Pseudomonadati</taxon>
        <taxon>Pseudomonadota</taxon>
        <taxon>Betaproteobacteria</taxon>
        <taxon>Burkholderiales</taxon>
        <taxon>Burkholderiaceae</taxon>
        <taxon>Burkholderia</taxon>
        <taxon>Burkholderia cepacia complex</taxon>
    </lineage>
</organism>
<evidence type="ECO:0000313" key="14">
    <source>
        <dbReference type="Proteomes" id="UP000237811"/>
    </source>
</evidence>
<evidence type="ECO:0000256" key="10">
    <source>
        <dbReference type="ARBA" id="ARBA00032193"/>
    </source>
</evidence>
<dbReference type="EC" id="2.5.1.54" evidence="4"/>
<dbReference type="EMBL" id="PVFR01000030">
    <property type="protein sequence ID" value="PRE50928.1"/>
    <property type="molecule type" value="Genomic_DNA"/>
</dbReference>
<evidence type="ECO:0000256" key="1">
    <source>
        <dbReference type="ARBA" id="ARBA00003726"/>
    </source>
</evidence>
<dbReference type="GO" id="GO:0008652">
    <property type="term" value="P:amino acid biosynthetic process"/>
    <property type="evidence" value="ECO:0007669"/>
    <property type="project" value="UniProtKB-KW"/>
</dbReference>
<comment type="caution">
    <text evidence="13">The sequence shown here is derived from an EMBL/GenBank/DDBJ whole genome shotgun (WGS) entry which is preliminary data.</text>
</comment>
<comment type="similarity">
    <text evidence="3">Belongs to the class-I DAHP synthase family.</text>
</comment>
<dbReference type="Proteomes" id="UP000237811">
    <property type="component" value="Unassembled WGS sequence"/>
</dbReference>
<evidence type="ECO:0000256" key="9">
    <source>
        <dbReference type="ARBA" id="ARBA00031349"/>
    </source>
</evidence>
<dbReference type="InterPro" id="IPR013785">
    <property type="entry name" value="Aldolase_TIM"/>
</dbReference>
<accession>A0AB37AYG9</accession>
<evidence type="ECO:0000313" key="13">
    <source>
        <dbReference type="EMBL" id="PRE50928.1"/>
    </source>
</evidence>
<dbReference type="Pfam" id="PF00793">
    <property type="entry name" value="DAHP_synth_1"/>
    <property type="match status" value="1"/>
</dbReference>
<evidence type="ECO:0000256" key="5">
    <source>
        <dbReference type="ARBA" id="ARBA00022605"/>
    </source>
</evidence>
<keyword evidence="7" id="KW-0057">Aromatic amino acid biosynthesis</keyword>
<evidence type="ECO:0000259" key="12">
    <source>
        <dbReference type="Pfam" id="PF00793"/>
    </source>
</evidence>
<dbReference type="PANTHER" id="PTHR21225:SF12">
    <property type="entry name" value="PHOSPHO-2-DEHYDRO-3-DEOXYHEPTONATE ALDOLASE, TYROSINE-INHIBITED"/>
    <property type="match status" value="1"/>
</dbReference>
<evidence type="ECO:0000256" key="2">
    <source>
        <dbReference type="ARBA" id="ARBA00004688"/>
    </source>
</evidence>
<evidence type="ECO:0000256" key="8">
    <source>
        <dbReference type="ARBA" id="ARBA00031111"/>
    </source>
</evidence>
<dbReference type="InterPro" id="IPR006218">
    <property type="entry name" value="DAHP1/KDSA"/>
</dbReference>
<comment type="catalytic activity">
    <reaction evidence="11">
        <text>D-erythrose 4-phosphate + phosphoenolpyruvate + H2O = 7-phospho-2-dehydro-3-deoxy-D-arabino-heptonate + phosphate</text>
        <dbReference type="Rhea" id="RHEA:14717"/>
        <dbReference type="ChEBI" id="CHEBI:15377"/>
        <dbReference type="ChEBI" id="CHEBI:16897"/>
        <dbReference type="ChEBI" id="CHEBI:43474"/>
        <dbReference type="ChEBI" id="CHEBI:58394"/>
        <dbReference type="ChEBI" id="CHEBI:58702"/>
        <dbReference type="EC" id="2.5.1.54"/>
    </reaction>
</comment>
<dbReference type="Gene3D" id="3.20.20.70">
    <property type="entry name" value="Aldolase class I"/>
    <property type="match status" value="1"/>
</dbReference>
<name>A0AB37AYG9_9BURK</name>
<evidence type="ECO:0000256" key="3">
    <source>
        <dbReference type="ARBA" id="ARBA00007985"/>
    </source>
</evidence>